<evidence type="ECO:0000313" key="3">
    <source>
        <dbReference type="Proteomes" id="UP000176404"/>
    </source>
</evidence>
<keyword evidence="1" id="KW-1133">Transmembrane helix</keyword>
<evidence type="ECO:0000313" key="2">
    <source>
        <dbReference type="EMBL" id="OGM60713.1"/>
    </source>
</evidence>
<accession>A0A1F8B9K0</accession>
<dbReference type="EMBL" id="MGHD01000003">
    <property type="protein sequence ID" value="OGM60713.1"/>
    <property type="molecule type" value="Genomic_DNA"/>
</dbReference>
<organism evidence="2 3">
    <name type="scientific">Candidatus Woesebacteria bacterium RIFCSPLOWO2_01_FULL_39_10b</name>
    <dbReference type="NCBI Taxonomy" id="1802517"/>
    <lineage>
        <taxon>Bacteria</taxon>
        <taxon>Candidatus Woeseibacteriota</taxon>
    </lineage>
</organism>
<protein>
    <submittedName>
        <fullName evidence="2">Uncharacterized protein</fullName>
    </submittedName>
</protein>
<reference evidence="2 3" key="1">
    <citation type="journal article" date="2016" name="Nat. Commun.">
        <title>Thousands of microbial genomes shed light on interconnected biogeochemical processes in an aquifer system.</title>
        <authorList>
            <person name="Anantharaman K."/>
            <person name="Brown C.T."/>
            <person name="Hug L.A."/>
            <person name="Sharon I."/>
            <person name="Castelle C.J."/>
            <person name="Probst A.J."/>
            <person name="Thomas B.C."/>
            <person name="Singh A."/>
            <person name="Wilkins M.J."/>
            <person name="Karaoz U."/>
            <person name="Brodie E.L."/>
            <person name="Williams K.H."/>
            <person name="Hubbard S.S."/>
            <person name="Banfield J.F."/>
        </authorList>
    </citation>
    <scope>NUCLEOTIDE SEQUENCE [LARGE SCALE GENOMIC DNA]</scope>
</reference>
<keyword evidence="1" id="KW-0472">Membrane</keyword>
<dbReference type="Proteomes" id="UP000176404">
    <property type="component" value="Unassembled WGS sequence"/>
</dbReference>
<dbReference type="AlphaFoldDB" id="A0A1F8B9K0"/>
<evidence type="ECO:0000256" key="1">
    <source>
        <dbReference type="SAM" id="Phobius"/>
    </source>
</evidence>
<name>A0A1F8B9K0_9BACT</name>
<feature type="transmembrane region" description="Helical" evidence="1">
    <location>
        <begin position="58"/>
        <end position="77"/>
    </location>
</feature>
<feature type="transmembrane region" description="Helical" evidence="1">
    <location>
        <begin position="24"/>
        <end position="46"/>
    </location>
</feature>
<dbReference type="STRING" id="1802517.A2892_01560"/>
<proteinExistence type="predicted"/>
<sequence>MGNLSFISKTFNFKLGNLDIAPTYWQAIAIVFLLFLLVFTLARVRYLYIHWSLGKNSIAFLFWGFILALILEGFLIIGGKTVLTEVLGWQDVPKPINTALDLGRKKLINVLGVKEEIPKNDKTPTYKSVVGDYLELRKEDREIVYKFVCQP</sequence>
<keyword evidence="1" id="KW-0812">Transmembrane</keyword>
<gene>
    <name evidence="2" type="ORF">A2892_01560</name>
</gene>
<comment type="caution">
    <text evidence="2">The sequence shown here is derived from an EMBL/GenBank/DDBJ whole genome shotgun (WGS) entry which is preliminary data.</text>
</comment>